<dbReference type="Gene3D" id="1.25.40.10">
    <property type="entry name" value="Tetratricopeptide repeat domain"/>
    <property type="match status" value="1"/>
</dbReference>
<evidence type="ECO:0000256" key="5">
    <source>
        <dbReference type="ARBA" id="ARBA00024867"/>
    </source>
</evidence>
<dbReference type="SMART" id="SM00448">
    <property type="entry name" value="REC"/>
    <property type="match status" value="1"/>
</dbReference>
<evidence type="ECO:0000256" key="6">
    <source>
        <dbReference type="PROSITE-ProRule" id="PRU00169"/>
    </source>
</evidence>
<dbReference type="InterPro" id="IPR011006">
    <property type="entry name" value="CheY-like_superfamily"/>
</dbReference>
<dbReference type="AlphaFoldDB" id="E3DNB1"/>
<keyword evidence="4" id="KW-0804">Transcription</keyword>
<dbReference type="InterPro" id="IPR011990">
    <property type="entry name" value="TPR-like_helical_dom_sf"/>
</dbReference>
<evidence type="ECO:0000259" key="8">
    <source>
        <dbReference type="PROSITE" id="PS50110"/>
    </source>
</evidence>
<comment type="function">
    <text evidence="5">May play the central regulatory role in sporulation. It may be an element of the effector pathway responsible for the activation of sporulation genes in response to nutritional stress. Spo0A may act in concert with spo0H (a sigma factor) to control the expression of some genes that are critical to the sporulation process.</text>
</comment>
<dbReference type="InterPro" id="IPR019734">
    <property type="entry name" value="TPR_rpt"/>
</dbReference>
<organism evidence="9 10">
    <name type="scientific">Halanaerobium praevalens (strain ATCC 33744 / DSM 2228 / GSL)</name>
    <dbReference type="NCBI Taxonomy" id="572479"/>
    <lineage>
        <taxon>Bacteria</taxon>
        <taxon>Bacillati</taxon>
        <taxon>Bacillota</taxon>
        <taxon>Clostridia</taxon>
        <taxon>Halanaerobiales</taxon>
        <taxon>Halanaerobiaceae</taxon>
        <taxon>Halanaerobium</taxon>
    </lineage>
</organism>
<evidence type="ECO:0000313" key="9">
    <source>
        <dbReference type="EMBL" id="ADO77530.1"/>
    </source>
</evidence>
<reference evidence="10" key="1">
    <citation type="submission" date="2010-10" db="EMBL/GenBank/DDBJ databases">
        <title>The complete genome of Halanaerobium praevalens DSM 2228.</title>
        <authorList>
            <consortium name="US DOE Joint Genome Institute (JGI-PGF)"/>
            <person name="Lucas S."/>
            <person name="Copeland A."/>
            <person name="Lapidus A."/>
            <person name="Glavina del Rio T."/>
            <person name="Dalin E."/>
            <person name="Tice H."/>
            <person name="Bruce D."/>
            <person name="Goodwin L."/>
            <person name="Pitluck S."/>
            <person name="Kyrpides N."/>
            <person name="Mavromatis K."/>
            <person name="Ivanova N."/>
            <person name="Ovchinnikova G."/>
            <person name="Chertkov O."/>
            <person name="Detter J.C."/>
            <person name="Han C."/>
            <person name="Larimer F."/>
            <person name="Land M."/>
            <person name="Hauser L."/>
            <person name="Markowitz V."/>
            <person name="Cheng J.-F."/>
            <person name="Hugenholtz P."/>
            <person name="Woyke T."/>
            <person name="Wu D."/>
            <person name="Tindall B."/>
            <person name="Pomrenke H.G."/>
            <person name="Brambilla E."/>
            <person name="Klenk H.-P."/>
            <person name="Eisen J.A."/>
        </authorList>
    </citation>
    <scope>NUCLEOTIDE SEQUENCE [LARGE SCALE GENOMIC DNA]</scope>
    <source>
        <strain evidence="10">ATCC 33744 / DSM 2228 / GSL</strain>
    </source>
</reference>
<name>E3DNB1_HALPG</name>
<gene>
    <name evidence="9" type="ordered locus">Hprae_1402</name>
</gene>
<feature type="repeat" description="TPR" evidence="7">
    <location>
        <begin position="167"/>
        <end position="200"/>
    </location>
</feature>
<accession>E3DNB1</accession>
<dbReference type="RefSeq" id="WP_014553553.1">
    <property type="nucleotide sequence ID" value="NC_017455.1"/>
</dbReference>
<evidence type="ECO:0000256" key="4">
    <source>
        <dbReference type="ARBA" id="ARBA00023163"/>
    </source>
</evidence>
<keyword evidence="7" id="KW-0802">TPR repeat</keyword>
<dbReference type="STRING" id="572479.Hprae_1402"/>
<keyword evidence="10" id="KW-1185">Reference proteome</keyword>
<dbReference type="PROSITE" id="PS50110">
    <property type="entry name" value="RESPONSE_REGULATORY"/>
    <property type="match status" value="1"/>
</dbReference>
<feature type="modified residue" description="4-aspartylphosphate" evidence="6">
    <location>
        <position position="53"/>
    </location>
</feature>
<dbReference type="PANTHER" id="PTHR44591">
    <property type="entry name" value="STRESS RESPONSE REGULATOR PROTEIN 1"/>
    <property type="match status" value="1"/>
</dbReference>
<keyword evidence="2 6" id="KW-0597">Phosphoprotein</keyword>
<evidence type="ECO:0000256" key="3">
    <source>
        <dbReference type="ARBA" id="ARBA00023015"/>
    </source>
</evidence>
<dbReference type="InterPro" id="IPR050595">
    <property type="entry name" value="Bact_response_regulator"/>
</dbReference>
<evidence type="ECO:0000313" key="10">
    <source>
        <dbReference type="Proteomes" id="UP000006866"/>
    </source>
</evidence>
<dbReference type="Pfam" id="PF00072">
    <property type="entry name" value="Response_reg"/>
    <property type="match status" value="1"/>
</dbReference>
<evidence type="ECO:0000256" key="7">
    <source>
        <dbReference type="PROSITE-ProRule" id="PRU00339"/>
    </source>
</evidence>
<dbReference type="PATRIC" id="fig|572479.3.peg.1422"/>
<proteinExistence type="predicted"/>
<keyword evidence="3" id="KW-0805">Transcription regulation</keyword>
<evidence type="ECO:0000256" key="1">
    <source>
        <dbReference type="ARBA" id="ARBA00018672"/>
    </source>
</evidence>
<protein>
    <recommendedName>
        <fullName evidence="1">Stage 0 sporulation protein A homolog</fullName>
    </recommendedName>
</protein>
<dbReference type="KEGG" id="hpk:Hprae_1402"/>
<evidence type="ECO:0000256" key="2">
    <source>
        <dbReference type="ARBA" id="ARBA00022553"/>
    </source>
</evidence>
<dbReference type="SMART" id="SM00028">
    <property type="entry name" value="TPR"/>
    <property type="match status" value="2"/>
</dbReference>
<dbReference type="InterPro" id="IPR001789">
    <property type="entry name" value="Sig_transdc_resp-reg_receiver"/>
</dbReference>
<dbReference type="SUPFAM" id="SSF48452">
    <property type="entry name" value="TPR-like"/>
    <property type="match status" value="1"/>
</dbReference>
<dbReference type="OrthoDB" id="9808843at2"/>
<reference evidence="9 10" key="2">
    <citation type="journal article" date="2011" name="Stand. Genomic Sci.">
        <title>Complete genome sequence of the extremely halophilic Halanaerobium praevalens type strain (GSL).</title>
        <authorList>
            <person name="Ivanova N."/>
            <person name="Sikorski J."/>
            <person name="Chertkov O."/>
            <person name="Nolan M."/>
            <person name="Lucas S."/>
            <person name="Hammon N."/>
            <person name="Deshpande S."/>
            <person name="Cheng J.F."/>
            <person name="Tapia R."/>
            <person name="Han C."/>
            <person name="Goodwin L."/>
            <person name="Pitluck S."/>
            <person name="Huntemann M."/>
            <person name="Liolios K."/>
            <person name="Pagani I."/>
            <person name="Mavromatis K."/>
            <person name="Ovchinikova G."/>
            <person name="Pati A."/>
            <person name="Chen A."/>
            <person name="Palaniappan K."/>
            <person name="Land M."/>
            <person name="Hauser L."/>
            <person name="Brambilla E.M."/>
            <person name="Kannan K.P."/>
            <person name="Rohde M."/>
            <person name="Tindall B.J."/>
            <person name="Goker M."/>
            <person name="Detter J.C."/>
            <person name="Woyke T."/>
            <person name="Bristow J."/>
            <person name="Eisen J.A."/>
            <person name="Markowitz V."/>
            <person name="Hugenholtz P."/>
            <person name="Kyrpides N.C."/>
            <person name="Klenk H.P."/>
            <person name="Lapidus A."/>
        </authorList>
    </citation>
    <scope>NUCLEOTIDE SEQUENCE [LARGE SCALE GENOMIC DNA]</scope>
    <source>
        <strain evidence="10">ATCC 33744 / DSM 2228 / GSL</strain>
    </source>
</reference>
<sequence length="231" mass="26137">MKNKVLIVDDEKNIRLTLKTALKKAGYQVETAVNGEDGLSILKEEEIPVILLDMKMPGMDGIQFLKEIANDNFETKVIMITGYGSVETAVETLKLGAVDYLRKPFKPEEIIGIVEDVFERYKVENSGEEVESFEEYIMLAKNSINKRDFTQAKKMLRQATSLDSQKPEPFNLLGIIYEMQHKQAEAMKMYRAALALNPAYKPANDNIERAGESMGSINLDKINFGDDEEEN</sequence>
<dbReference type="PANTHER" id="PTHR44591:SF3">
    <property type="entry name" value="RESPONSE REGULATORY DOMAIN-CONTAINING PROTEIN"/>
    <property type="match status" value="1"/>
</dbReference>
<dbReference type="Proteomes" id="UP000006866">
    <property type="component" value="Chromosome"/>
</dbReference>
<dbReference type="FunFam" id="3.40.50.2300:FF:000018">
    <property type="entry name" value="DNA-binding transcriptional regulator NtrC"/>
    <property type="match status" value="1"/>
</dbReference>
<dbReference type="Gene3D" id="3.40.50.2300">
    <property type="match status" value="1"/>
</dbReference>
<dbReference type="PROSITE" id="PS50005">
    <property type="entry name" value="TPR"/>
    <property type="match status" value="1"/>
</dbReference>
<dbReference type="EMBL" id="CP002175">
    <property type="protein sequence ID" value="ADO77530.1"/>
    <property type="molecule type" value="Genomic_DNA"/>
</dbReference>
<feature type="domain" description="Response regulatory" evidence="8">
    <location>
        <begin position="4"/>
        <end position="118"/>
    </location>
</feature>
<dbReference type="eggNOG" id="COG2204">
    <property type="taxonomic scope" value="Bacteria"/>
</dbReference>
<dbReference type="GO" id="GO:0000160">
    <property type="term" value="P:phosphorelay signal transduction system"/>
    <property type="evidence" value="ECO:0007669"/>
    <property type="project" value="InterPro"/>
</dbReference>
<dbReference type="HOGENOM" id="CLU_000445_69_6_9"/>
<dbReference type="SUPFAM" id="SSF52172">
    <property type="entry name" value="CheY-like"/>
    <property type="match status" value="1"/>
</dbReference>
<dbReference type="Pfam" id="PF13181">
    <property type="entry name" value="TPR_8"/>
    <property type="match status" value="1"/>
</dbReference>